<gene>
    <name evidence="3" type="ORF">EAH89_29110</name>
</gene>
<evidence type="ECO:0000256" key="1">
    <source>
        <dbReference type="SAM" id="MobiDB-lite"/>
    </source>
</evidence>
<dbReference type="RefSeq" id="WP_140887412.1">
    <property type="nucleotide sequence ID" value="NZ_RCZP01000072.1"/>
</dbReference>
<reference evidence="3 4" key="1">
    <citation type="journal article" date="2019" name="Environ. Microbiol.">
        <title>Species interactions and distinct microbial communities in high Arctic permafrost affected cryosols are associated with the CH4 and CO2 gas fluxes.</title>
        <authorList>
            <person name="Altshuler I."/>
            <person name="Hamel J."/>
            <person name="Turney S."/>
            <person name="Magnuson E."/>
            <person name="Levesque R."/>
            <person name="Greer C."/>
            <person name="Whyte L.G."/>
        </authorList>
    </citation>
    <scope>NUCLEOTIDE SEQUENCE [LARGE SCALE GENOMIC DNA]</scope>
    <source>
        <strain evidence="3 4">S9.3B</strain>
    </source>
</reference>
<evidence type="ECO:0000313" key="4">
    <source>
        <dbReference type="Proteomes" id="UP000317078"/>
    </source>
</evidence>
<evidence type="ECO:0000256" key="2">
    <source>
        <dbReference type="SAM" id="SignalP"/>
    </source>
</evidence>
<dbReference type="OrthoDB" id="8451926at2"/>
<dbReference type="Proteomes" id="UP000317078">
    <property type="component" value="Unassembled WGS sequence"/>
</dbReference>
<proteinExistence type="predicted"/>
<sequence>MPPCLTHHRPPPWAFLLAALPIGAAHAQVPLRQDGPPEQVIPYVLERGLENFVITPGPAIPAPQQPDRSEAPAQQPTEGEAALALMLGQSWGALASQNAEALGVSPAALAATCAIESGCRPLGLSAGGRIGGAYQMLDTTYASSMAEALRANPNLAVHAVPGAAGNLDPATQSIAASQYLRTAALSMQRAGIDNPTVLDTRGYYNFGPRYGAQLALSDDGELMTDVLRGASSSVLTGNRIGSDLTVGAWRSRVTREVGSAAGVPVLLGS</sequence>
<feature type="region of interest" description="Disordered" evidence="1">
    <location>
        <begin position="56"/>
        <end position="78"/>
    </location>
</feature>
<keyword evidence="4" id="KW-1185">Reference proteome</keyword>
<organism evidence="3 4">
    <name type="scientific">Muricoccus nepalensis</name>
    <dbReference type="NCBI Taxonomy" id="1854500"/>
    <lineage>
        <taxon>Bacteria</taxon>
        <taxon>Pseudomonadati</taxon>
        <taxon>Pseudomonadota</taxon>
        <taxon>Alphaproteobacteria</taxon>
        <taxon>Acetobacterales</taxon>
        <taxon>Roseomonadaceae</taxon>
        <taxon>Muricoccus</taxon>
    </lineage>
</organism>
<dbReference type="Gene3D" id="1.10.530.10">
    <property type="match status" value="1"/>
</dbReference>
<accession>A0A502ENZ5</accession>
<feature type="signal peptide" evidence="2">
    <location>
        <begin position="1"/>
        <end position="27"/>
    </location>
</feature>
<feature type="chain" id="PRO_5021371670" description="Transglycosylase SLT domain-containing protein" evidence="2">
    <location>
        <begin position="28"/>
        <end position="269"/>
    </location>
</feature>
<dbReference type="AlphaFoldDB" id="A0A502ENZ5"/>
<keyword evidence="2" id="KW-0732">Signal</keyword>
<dbReference type="EMBL" id="RCZP01000072">
    <property type="protein sequence ID" value="TPG39478.1"/>
    <property type="molecule type" value="Genomic_DNA"/>
</dbReference>
<protein>
    <recommendedName>
        <fullName evidence="5">Transglycosylase SLT domain-containing protein</fullName>
    </recommendedName>
</protein>
<comment type="caution">
    <text evidence="3">The sequence shown here is derived from an EMBL/GenBank/DDBJ whole genome shotgun (WGS) entry which is preliminary data.</text>
</comment>
<evidence type="ECO:0008006" key="5">
    <source>
        <dbReference type="Google" id="ProtNLM"/>
    </source>
</evidence>
<evidence type="ECO:0000313" key="3">
    <source>
        <dbReference type="EMBL" id="TPG39478.1"/>
    </source>
</evidence>
<name>A0A502ENZ5_9PROT</name>